<evidence type="ECO:0000313" key="1">
    <source>
        <dbReference type="EMBL" id="EFV63211.1"/>
    </source>
</evidence>
<dbReference type="PATRIC" id="fig|909420.4.peg.2016"/>
<name>E6MYZ6_NEIMH</name>
<dbReference type="Proteomes" id="UP000032707">
    <property type="component" value="Unassembled WGS sequence"/>
</dbReference>
<reference evidence="1 2" key="1">
    <citation type="journal article" date="2011" name="J. Bacteriol.">
        <title>Genome sequence of Neisseria meningitidis serogroup B strain H44/76.</title>
        <authorList>
            <person name="Piet J.R."/>
            <person name="Huis In 't Veld R.A."/>
            <person name="van Schaik B.D."/>
            <person name="van Kampen A.H."/>
            <person name="Baas F."/>
            <person name="van de Beek D."/>
            <person name="Pannekoek Y."/>
            <person name="van der Ende A."/>
        </authorList>
    </citation>
    <scope>NUCLEOTIDE SEQUENCE [LARGE SCALE GENOMIC DNA]</scope>
    <source>
        <strain evidence="1 2">H44/76</strain>
    </source>
</reference>
<evidence type="ECO:0000313" key="2">
    <source>
        <dbReference type="Proteomes" id="UP000032707"/>
    </source>
</evidence>
<dbReference type="EMBL" id="AEQZ01000041">
    <property type="protein sequence ID" value="EFV63211.1"/>
    <property type="molecule type" value="Genomic_DNA"/>
</dbReference>
<accession>E6MYZ6</accession>
<organism evidence="1 2">
    <name type="scientific">Neisseria meningitidis serogroup B / serotype 15 (strain H44/76)</name>
    <dbReference type="NCBI Taxonomy" id="909420"/>
    <lineage>
        <taxon>Bacteria</taxon>
        <taxon>Pseudomonadati</taxon>
        <taxon>Pseudomonadota</taxon>
        <taxon>Betaproteobacteria</taxon>
        <taxon>Neisseriales</taxon>
        <taxon>Neisseriaceae</taxon>
        <taxon>Neisseria</taxon>
    </lineage>
</organism>
<dbReference type="AlphaFoldDB" id="E6MYZ6"/>
<comment type="caution">
    <text evidence="1">The sequence shown here is derived from an EMBL/GenBank/DDBJ whole genome shotgun (WGS) entry which is preliminary data.</text>
</comment>
<protein>
    <submittedName>
        <fullName evidence="1">Uncharacterized protein</fullName>
    </submittedName>
</protein>
<gene>
    <name evidence="1" type="ORF">NMH_1995</name>
</gene>
<sequence>MVIPQPNIMGKHSGICVNINRAPEGRRIQMDTARCRNRFI</sequence>
<proteinExistence type="predicted"/>